<evidence type="ECO:0008006" key="3">
    <source>
        <dbReference type="Google" id="ProtNLM"/>
    </source>
</evidence>
<protein>
    <recommendedName>
        <fullName evidence="3">DUF1564 family protein</fullName>
    </recommendedName>
</protein>
<name>A0ABX4NY60_9LEPT</name>
<comment type="caution">
    <text evidence="1">The sequence shown here is derived from an EMBL/GenBank/DDBJ whole genome shotgun (WGS) entry which is preliminary data.</text>
</comment>
<dbReference type="Proteomes" id="UP000232149">
    <property type="component" value="Unassembled WGS sequence"/>
</dbReference>
<dbReference type="EMBL" id="NPDU01000038">
    <property type="protein sequence ID" value="PJZ61169.1"/>
    <property type="molecule type" value="Genomic_DNA"/>
</dbReference>
<evidence type="ECO:0000313" key="1">
    <source>
        <dbReference type="EMBL" id="PJZ61169.1"/>
    </source>
</evidence>
<keyword evidence="2" id="KW-1185">Reference proteome</keyword>
<evidence type="ECO:0000313" key="2">
    <source>
        <dbReference type="Proteomes" id="UP000232149"/>
    </source>
</evidence>
<sequence>MKPKKFFFRFSKNESFNPLQFCRRNDAIPKIFSAPPLLGGGGGLAGRNRKILFITKSIFPQQIIHSKVCRNSDENQNDFQSTSILRKKSFNPFQYFLLMSLILRNEFFSKTSTRLPLYFWLKGDICIEINLKTRSESLPENPLDRLLCAA</sequence>
<organism evidence="1 2">
    <name type="scientific">Leptospira adleri</name>
    <dbReference type="NCBI Taxonomy" id="2023186"/>
    <lineage>
        <taxon>Bacteria</taxon>
        <taxon>Pseudomonadati</taxon>
        <taxon>Spirochaetota</taxon>
        <taxon>Spirochaetia</taxon>
        <taxon>Leptospirales</taxon>
        <taxon>Leptospiraceae</taxon>
        <taxon>Leptospira</taxon>
    </lineage>
</organism>
<proteinExistence type="predicted"/>
<reference evidence="1 2" key="1">
    <citation type="submission" date="2017-07" db="EMBL/GenBank/DDBJ databases">
        <title>Leptospira spp. isolated from tropical soils.</title>
        <authorList>
            <person name="Thibeaux R."/>
            <person name="Iraola G."/>
            <person name="Ferres I."/>
            <person name="Bierque E."/>
            <person name="Girault D."/>
            <person name="Soupe-Gilbert M.-E."/>
            <person name="Picardeau M."/>
            <person name="Goarant C."/>
        </authorList>
    </citation>
    <scope>NUCLEOTIDE SEQUENCE [LARGE SCALE GENOMIC DNA]</scope>
    <source>
        <strain evidence="1 2">FH2-B-D1</strain>
    </source>
</reference>
<gene>
    <name evidence="1" type="ORF">CH376_14610</name>
</gene>
<accession>A0ABX4NY60</accession>